<keyword evidence="3" id="KW-0812">Transmembrane</keyword>
<reference evidence="6" key="1">
    <citation type="submission" date="2016-11" db="EMBL/GenBank/DDBJ databases">
        <authorList>
            <person name="Varghese N."/>
            <person name="Submissions S."/>
        </authorList>
    </citation>
    <scope>NUCLEOTIDE SEQUENCE [LARGE SCALE GENOMIC DNA]</scope>
    <source>
        <strain evidence="6">DSM 27370</strain>
    </source>
</reference>
<proteinExistence type="predicted"/>
<feature type="region of interest" description="Disordered" evidence="2">
    <location>
        <begin position="649"/>
        <end position="682"/>
    </location>
</feature>
<feature type="coiled-coil region" evidence="1">
    <location>
        <begin position="920"/>
        <end position="964"/>
    </location>
</feature>
<keyword evidence="3" id="KW-0472">Membrane</keyword>
<evidence type="ECO:0000313" key="5">
    <source>
        <dbReference type="EMBL" id="SHG31655.1"/>
    </source>
</evidence>
<feature type="coiled-coil region" evidence="1">
    <location>
        <begin position="365"/>
        <end position="403"/>
    </location>
</feature>
<gene>
    <name evidence="5" type="ORF">SAMN05444362_12114</name>
</gene>
<feature type="transmembrane region" description="Helical" evidence="3">
    <location>
        <begin position="348"/>
        <end position="365"/>
    </location>
</feature>
<dbReference type="STRING" id="1346286.SAMN05444362_12114"/>
<dbReference type="Pfam" id="PF20155">
    <property type="entry name" value="TMP_3"/>
    <property type="match status" value="1"/>
</dbReference>
<dbReference type="EMBL" id="FQUC01000021">
    <property type="protein sequence ID" value="SHG31655.1"/>
    <property type="molecule type" value="Genomic_DNA"/>
</dbReference>
<evidence type="ECO:0000313" key="6">
    <source>
        <dbReference type="Proteomes" id="UP000184480"/>
    </source>
</evidence>
<dbReference type="Proteomes" id="UP000184480">
    <property type="component" value="Unassembled WGS sequence"/>
</dbReference>
<accession>A0A1M5IU14</accession>
<dbReference type="RefSeq" id="WP_062184225.1">
    <property type="nucleotide sequence ID" value="NZ_BBXL01000026.1"/>
</dbReference>
<keyword evidence="6" id="KW-1185">Reference proteome</keyword>
<organism evidence="5 6">
    <name type="scientific">Dysgonomonas macrotermitis</name>
    <dbReference type="NCBI Taxonomy" id="1346286"/>
    <lineage>
        <taxon>Bacteria</taxon>
        <taxon>Pseudomonadati</taxon>
        <taxon>Bacteroidota</taxon>
        <taxon>Bacteroidia</taxon>
        <taxon>Bacteroidales</taxon>
        <taxon>Dysgonomonadaceae</taxon>
        <taxon>Dysgonomonas</taxon>
    </lineage>
</organism>
<evidence type="ECO:0000256" key="2">
    <source>
        <dbReference type="SAM" id="MobiDB-lite"/>
    </source>
</evidence>
<dbReference type="OrthoDB" id="1414895at2"/>
<sequence>MNTGLGFNITANDREFLNALNRSGRAVNTFSNNVISEGDRIELMFNKMSRAAGMFGISFGVKELISKTVQVRNQFQQLEIAFGTMLKSTEKATKLMSELQTFAANTPFGLESASSGAKQLIAYGSKAEDVIKEMTMLGDVAAGTGQQIGDLVYLYGTLRMQGRAYLMDIRQFAGRGIPIYAELAKVLGVAEGKVNELVSAGKVGFPEVEQAFKNMTTAGGMYGGLMAEQSKSIGGRWEELKDNIDAVFNSIGKSSEGIIYSSMDGLNLLVANYEKLGKVLLALVATYGAYRTAIILNNVIMRVQAEMALQAALANATLTTSQQLGAVASRQWSAALSILNKVMLANPYVAVTVAIIGLVATMWALRDSTTGAEKAQADLNKIKEEAAQKEEEHRNEIEKLITSSTNQALADLERTDALEKLKQKYPQIFAKYDIETLKLADILSIKKQIAEIDSGEKVKTNKSDYDKAKAEADKATKYYNSLKNTNAAWQGYDIALADAKNKMDYANKILEDHESKVQNDRINSFISGINKMTDTQIKAELAARQRLQAEMQYKDAKLGTTKGGVLDGDFNADQIKQQTDALTAELNKRKLPVKSYIEWEKQYNSDLKILQDKRKKIEQNDAKLSEDQLKKQLEDIDSKIKAKQDEIKTLKGKTSKQEDAENKKNIKDAEKAQKISKEESDLRKKLTNEAIQAELDNEQALLDLKKDSYEKQFEQNDLNYRKELQKIKEFNDEKLKEQADFIEKFGKKALPEELETKYIDEQTNKKEDQAYASWSNNSNNIAKLQRKDVFDDALEEYRTFEEKQNKIALKYIDLRAKAMESGNLQLIENLNKAEKKETSALSLDDFKEKINWEQVFGDLDKVSTDALKDLRDKLREYLQAAGDNINIQDLKAVSEAIEGIDEKLANKQPLTELKEGYADYKRAIDDVAKAKANLNSLEENDVNYVKYKKDLANAENARVAALKKMSKSINDAGRKGTEIVNAGNDILDMLNDFGVEVPEQFQKALEGVGQMMSGLESIDLTKPFSIISGSVKTITGLGKTVAGIFGMFGGGDNKQYIKLKEQYDRLNAVWDQLIDKKKEYLSISYGEEAVRVGKEAESLVEKSIESYRKLGKSFLNSFQNKGGKSWGVRQQGRIDSDDWADLEAWKKNNNISDSLYSSVTTGRMTGLFDLTAEQLERLKEEAPTLWAKLNDETKEYLQNIIDGSEKIEDIQKSVKEAVTGITFDSLKDSLDDLVKSADTIFSDVGDSFNDHMRTAALKFTKSSYLTNALQDWYDKFAEYAESGSTDDTFGLTSGEKAELQKMYEEAYNKAQSLYDSALDAMGVSKENSDINGITGVAASITQDSANEINANFYALRQSVNDIRNINKQNQDYLKIQNGHLSDVKDAVNSYKQVFNDQLEFQRQIAANTAATTSILREIRDNGISLR</sequence>
<feature type="coiled-coil region" evidence="1">
    <location>
        <begin position="465"/>
        <end position="516"/>
    </location>
</feature>
<protein>
    <recommendedName>
        <fullName evidence="4">Tape measure protein N-terminal domain-containing protein</fullName>
    </recommendedName>
</protein>
<feature type="domain" description="Tape measure protein N-terminal" evidence="4">
    <location>
        <begin position="68"/>
        <end position="252"/>
    </location>
</feature>
<name>A0A1M5IU14_9BACT</name>
<dbReference type="InterPro" id="IPR013491">
    <property type="entry name" value="Tape_meas_N"/>
</dbReference>
<evidence type="ECO:0000259" key="4">
    <source>
        <dbReference type="Pfam" id="PF20155"/>
    </source>
</evidence>
<keyword evidence="1" id="KW-0175">Coiled coil</keyword>
<keyword evidence="3" id="KW-1133">Transmembrane helix</keyword>
<evidence type="ECO:0000256" key="3">
    <source>
        <dbReference type="SAM" id="Phobius"/>
    </source>
</evidence>
<evidence type="ECO:0000256" key="1">
    <source>
        <dbReference type="SAM" id="Coils"/>
    </source>
</evidence>